<dbReference type="Proteomes" id="UP000828941">
    <property type="component" value="Chromosome 14"/>
</dbReference>
<name>A0ACB9KJG7_BAUVA</name>
<dbReference type="EMBL" id="CM039439">
    <property type="protein sequence ID" value="KAI4297287.1"/>
    <property type="molecule type" value="Genomic_DNA"/>
</dbReference>
<keyword evidence="2" id="KW-1185">Reference proteome</keyword>
<protein>
    <submittedName>
        <fullName evidence="1">Uncharacterized protein</fullName>
    </submittedName>
</protein>
<proteinExistence type="predicted"/>
<evidence type="ECO:0000313" key="1">
    <source>
        <dbReference type="EMBL" id="KAI4297287.1"/>
    </source>
</evidence>
<evidence type="ECO:0000313" key="2">
    <source>
        <dbReference type="Proteomes" id="UP000828941"/>
    </source>
</evidence>
<organism evidence="1 2">
    <name type="scientific">Bauhinia variegata</name>
    <name type="common">Purple orchid tree</name>
    <name type="synonym">Phanera variegata</name>
    <dbReference type="NCBI Taxonomy" id="167791"/>
    <lineage>
        <taxon>Eukaryota</taxon>
        <taxon>Viridiplantae</taxon>
        <taxon>Streptophyta</taxon>
        <taxon>Embryophyta</taxon>
        <taxon>Tracheophyta</taxon>
        <taxon>Spermatophyta</taxon>
        <taxon>Magnoliopsida</taxon>
        <taxon>eudicotyledons</taxon>
        <taxon>Gunneridae</taxon>
        <taxon>Pentapetalae</taxon>
        <taxon>rosids</taxon>
        <taxon>fabids</taxon>
        <taxon>Fabales</taxon>
        <taxon>Fabaceae</taxon>
        <taxon>Cercidoideae</taxon>
        <taxon>Cercideae</taxon>
        <taxon>Bauhiniinae</taxon>
        <taxon>Bauhinia</taxon>
    </lineage>
</organism>
<reference evidence="1 2" key="1">
    <citation type="journal article" date="2022" name="DNA Res.">
        <title>Chromosomal-level genome assembly of the orchid tree Bauhinia variegata (Leguminosae; Cercidoideae) supports the allotetraploid origin hypothesis of Bauhinia.</title>
        <authorList>
            <person name="Zhong Y."/>
            <person name="Chen Y."/>
            <person name="Zheng D."/>
            <person name="Pang J."/>
            <person name="Liu Y."/>
            <person name="Luo S."/>
            <person name="Meng S."/>
            <person name="Qian L."/>
            <person name="Wei D."/>
            <person name="Dai S."/>
            <person name="Zhou R."/>
        </authorList>
    </citation>
    <scope>NUCLEOTIDE SEQUENCE [LARGE SCALE GENOMIC DNA]</scope>
    <source>
        <strain evidence="1">BV-YZ2020</strain>
    </source>
</reference>
<sequence>MQDLCSFMGFNISDADDEYSSSNNVYWSTIGLNEGKDVQFSGAEDWGDSGGSKFGFSLGRLEEGHLLSPHQQKDLQQMPDLDYEMLDNLQFDMVPSPLQGNMNSDQLPTMLPVSQSINKKPCNSSPLTSLGLLKNYGCGFKQTRNFQTIDGSMAMDVERKLSTEDIIRIAGTRFVQSSSESVDFHPYDSCFSGLSHEEKEEVELVQSLLASAEKISYQQFERASTLLNHCESLSSKTGSTAVNRVVAYFSEGLRERLDRETGRISTKVLSQRQSFDPDQAMMNLNPISLACHEEIPFCQVTLFCGVQAIIENSMDAKKIHIIDFAIKGEVQWSILMKALESRHDCPVELLKITAVGTTSKHLLEDAGKRLKNFAQTMNVPFSFKIVMVSSMLDLNKDLFEIDPEETIAVSSHFLLRSMLSQPDHLESMMKVIRNIKPSLMVVTEVEANHNATSFVNRFTETLFFFGAYFDCVEFCMKKDDPNRMILESVYFGHGIRNIVAMEGEERKIRNVKIDVWRAFFQRFGMVEKELSMSSLYQAELVAKRFANGSSCTFEMNENCLLIGWKGTPLHSLSVWEFLDDD</sequence>
<comment type="caution">
    <text evidence="1">The sequence shown here is derived from an EMBL/GenBank/DDBJ whole genome shotgun (WGS) entry which is preliminary data.</text>
</comment>
<accession>A0ACB9KJG7</accession>
<gene>
    <name evidence="1" type="ORF">L6164_037181</name>
</gene>